<keyword evidence="2" id="KW-0808">Transferase</keyword>
<organism evidence="2 3">
    <name type="scientific">Allokutzneria oryzae</name>
    <dbReference type="NCBI Taxonomy" id="1378989"/>
    <lineage>
        <taxon>Bacteria</taxon>
        <taxon>Bacillati</taxon>
        <taxon>Actinomycetota</taxon>
        <taxon>Actinomycetes</taxon>
        <taxon>Pseudonocardiales</taxon>
        <taxon>Pseudonocardiaceae</taxon>
        <taxon>Allokutzneria</taxon>
    </lineage>
</organism>
<dbReference type="EC" id="2.3.-.-" evidence="2"/>
<accession>A0ABV5ZQ06</accession>
<dbReference type="RefSeq" id="WP_377850061.1">
    <property type="nucleotide sequence ID" value="NZ_JBHLZU010000002.1"/>
</dbReference>
<keyword evidence="3" id="KW-1185">Reference proteome</keyword>
<name>A0ABV5ZQ06_9PSEU</name>
<dbReference type="PANTHER" id="PTHR43792:SF1">
    <property type="entry name" value="N-ACETYLTRANSFERASE DOMAIN-CONTAINING PROTEIN"/>
    <property type="match status" value="1"/>
</dbReference>
<keyword evidence="2" id="KW-0012">Acyltransferase</keyword>
<comment type="caution">
    <text evidence="2">The sequence shown here is derived from an EMBL/GenBank/DDBJ whole genome shotgun (WGS) entry which is preliminary data.</text>
</comment>
<sequence>MAGDSLLTERLELRRFRDEDAAAFHAYRSDPGVARYQSWDASLSTVDAAALVAEFAGLDPRAPGWFQYAVTLRAGGALVGDVGVNLHQNLMQAEIGFTFATEHQGRGHATEAVCRVVDHLLVSQGLCRVSAECDARNTASARLLERVGFRREGYRPQYTWLKGEWTDDLLFGVLAADWVPLPG</sequence>
<dbReference type="PROSITE" id="PS51186">
    <property type="entry name" value="GNAT"/>
    <property type="match status" value="1"/>
</dbReference>
<dbReference type="Gene3D" id="3.40.630.30">
    <property type="match status" value="1"/>
</dbReference>
<protein>
    <submittedName>
        <fullName evidence="2">GNAT family N-acetyltransferase</fullName>
        <ecNumber evidence="2">2.3.-.-</ecNumber>
    </submittedName>
</protein>
<reference evidence="2 3" key="1">
    <citation type="submission" date="2024-09" db="EMBL/GenBank/DDBJ databases">
        <authorList>
            <person name="Sun Q."/>
            <person name="Mori K."/>
        </authorList>
    </citation>
    <scope>NUCLEOTIDE SEQUENCE [LARGE SCALE GENOMIC DNA]</scope>
    <source>
        <strain evidence="2 3">TBRC 7907</strain>
    </source>
</reference>
<dbReference type="GO" id="GO:0016746">
    <property type="term" value="F:acyltransferase activity"/>
    <property type="evidence" value="ECO:0007669"/>
    <property type="project" value="UniProtKB-KW"/>
</dbReference>
<proteinExistence type="predicted"/>
<gene>
    <name evidence="2" type="ORF">ACFFQA_03340</name>
</gene>
<dbReference type="InterPro" id="IPR051531">
    <property type="entry name" value="N-acetyltransferase"/>
</dbReference>
<evidence type="ECO:0000313" key="3">
    <source>
        <dbReference type="Proteomes" id="UP001589693"/>
    </source>
</evidence>
<feature type="domain" description="N-acetyltransferase" evidence="1">
    <location>
        <begin position="11"/>
        <end position="180"/>
    </location>
</feature>
<evidence type="ECO:0000313" key="2">
    <source>
        <dbReference type="EMBL" id="MFB9902961.1"/>
    </source>
</evidence>
<dbReference type="InterPro" id="IPR016181">
    <property type="entry name" value="Acyl_CoA_acyltransferase"/>
</dbReference>
<dbReference type="SUPFAM" id="SSF55729">
    <property type="entry name" value="Acyl-CoA N-acyltransferases (Nat)"/>
    <property type="match status" value="1"/>
</dbReference>
<dbReference type="PANTHER" id="PTHR43792">
    <property type="entry name" value="GNAT FAMILY, PUTATIVE (AFU_ORTHOLOGUE AFUA_3G00765)-RELATED-RELATED"/>
    <property type="match status" value="1"/>
</dbReference>
<dbReference type="Proteomes" id="UP001589693">
    <property type="component" value="Unassembled WGS sequence"/>
</dbReference>
<dbReference type="EMBL" id="JBHLZU010000002">
    <property type="protein sequence ID" value="MFB9902961.1"/>
    <property type="molecule type" value="Genomic_DNA"/>
</dbReference>
<evidence type="ECO:0000259" key="1">
    <source>
        <dbReference type="PROSITE" id="PS51186"/>
    </source>
</evidence>
<dbReference type="Pfam" id="PF13302">
    <property type="entry name" value="Acetyltransf_3"/>
    <property type="match status" value="1"/>
</dbReference>
<dbReference type="InterPro" id="IPR000182">
    <property type="entry name" value="GNAT_dom"/>
</dbReference>